<accession>A0ABM0JHD2</accession>
<dbReference type="RefSeq" id="XP_005093693.1">
    <property type="nucleotide sequence ID" value="XM_005093636.2"/>
</dbReference>
<sequence>MMALPTDTLKYPLPADQPLVYPGVGRSQPPQPAPQQAPPAYCDAPPPYSQTTETHIYQTTANTQQQQQPISNTPVVVQRPAPVTYGTIGSQRVVETVPLSRRTTMSVVSDLETGQTYTVKERTSLTGRRSKTVIRELGGGGAKTVVKTTPRRTVVKQKF</sequence>
<reference evidence="3" key="1">
    <citation type="submission" date="2025-08" db="UniProtKB">
        <authorList>
            <consortium name="RefSeq"/>
        </authorList>
    </citation>
    <scope>IDENTIFICATION</scope>
</reference>
<evidence type="ECO:0000313" key="3">
    <source>
        <dbReference type="RefSeq" id="XP_005093693.1"/>
    </source>
</evidence>
<evidence type="ECO:0000256" key="1">
    <source>
        <dbReference type="SAM" id="MobiDB-lite"/>
    </source>
</evidence>
<gene>
    <name evidence="3" type="primary">LOC101864129</name>
</gene>
<name>A0ABM0JHD2_APLCA</name>
<dbReference type="Proteomes" id="UP000694888">
    <property type="component" value="Unplaced"/>
</dbReference>
<keyword evidence="2" id="KW-1185">Reference proteome</keyword>
<dbReference type="GeneID" id="101864129"/>
<proteinExistence type="predicted"/>
<organism evidence="2 3">
    <name type="scientific">Aplysia californica</name>
    <name type="common">California sea hare</name>
    <dbReference type="NCBI Taxonomy" id="6500"/>
    <lineage>
        <taxon>Eukaryota</taxon>
        <taxon>Metazoa</taxon>
        <taxon>Spiralia</taxon>
        <taxon>Lophotrochozoa</taxon>
        <taxon>Mollusca</taxon>
        <taxon>Gastropoda</taxon>
        <taxon>Heterobranchia</taxon>
        <taxon>Euthyneura</taxon>
        <taxon>Tectipleura</taxon>
        <taxon>Aplysiida</taxon>
        <taxon>Aplysioidea</taxon>
        <taxon>Aplysiidae</taxon>
        <taxon>Aplysia</taxon>
    </lineage>
</organism>
<protein>
    <submittedName>
        <fullName evidence="3">Uncharacterized protein LOC101864129</fullName>
    </submittedName>
</protein>
<feature type="region of interest" description="Disordered" evidence="1">
    <location>
        <begin position="1"/>
        <end position="51"/>
    </location>
</feature>
<evidence type="ECO:0000313" key="2">
    <source>
        <dbReference type="Proteomes" id="UP000694888"/>
    </source>
</evidence>